<proteinExistence type="inferred from homology"/>
<keyword evidence="9 11" id="KW-0472">Membrane</keyword>
<evidence type="ECO:0000256" key="12">
    <source>
        <dbReference type="RuleBase" id="RU003357"/>
    </source>
</evidence>
<dbReference type="RefSeq" id="WP_113953201.1">
    <property type="nucleotide sequence ID" value="NZ_QNRT01000001.1"/>
</dbReference>
<feature type="domain" description="TonB-dependent receptor-like beta-barrel" evidence="14">
    <location>
        <begin position="309"/>
        <end position="781"/>
    </location>
</feature>
<dbReference type="InterPro" id="IPR000531">
    <property type="entry name" value="Beta-barrel_TonB"/>
</dbReference>
<reference evidence="16 17" key="1">
    <citation type="submission" date="2018-06" db="EMBL/GenBank/DDBJ databases">
        <title>Genomic Encyclopedia of Type Strains, Phase IV (KMG-IV): sequencing the most valuable type-strain genomes for metagenomic binning, comparative biology and taxonomic classification.</title>
        <authorList>
            <person name="Goeker M."/>
        </authorList>
    </citation>
    <scope>NUCLEOTIDE SEQUENCE [LARGE SCALE GENOMIC DNA]</scope>
    <source>
        <strain evidence="16 17">DSM 24032</strain>
    </source>
</reference>
<keyword evidence="16" id="KW-0675">Receptor</keyword>
<keyword evidence="6" id="KW-0408">Iron</keyword>
<keyword evidence="7" id="KW-0406">Ion transport</keyword>
<keyword evidence="10 11" id="KW-0998">Cell outer membrane</keyword>
<keyword evidence="4" id="KW-0410">Iron transport</keyword>
<sequence length="826" mass="89249">MKHHPNNQKRFKLTPSARAIASTMALPLVGGLMLSPVQAQESGSSTTAIEEIIVTATRREGSIQDVPINIAALDGTRLQEQGFSDISEVLAFVPGINAVNQGGRNGNQTIVRGLNAEPLGQGSGNDTGGTVATYLGEIPLPIDLRLNDLQRVEVLLGPQGTLYGAGTLGGAIRYIPNKPDLTESMFEVRGDVYSVGESSGLSTDIGATFNLPVSDTFAIRGSFDRLDDQGFIDYPFVVKQPGVSEPDVDLNDPTAVAANFSPAEDVNSQETVSGRVAARWVPNDVIDATVTYYFQNEENGGRSVSSARGAYPTERYASASRVLEPNEEENELLALEIVADLGFAELTSATGLGKYEEVGQRDQTDLLVSLEYSYETFPTFTALTREEEEEEFLNQEIRLVSTGDGPLNWIVGGFYNKLETVATSAEFTPGFAAFAGFDRADDLEYFSAQSAKVVEQAIFGEIGFDITDKWQITVGGRYYEYDIQLQSTVDFPLFDPEFVAVGLDTVGGREFDPSLRQEDDGSLFKFNTSYAVSEDVTLYATVSEGFRIGGGNGGGECPAYDPDAAQGNCNLAPGQQFGPGPDDFAEFDERAFGPDTTRNFELGAKTEWLDGALTVNGAIFHVEWNDPQLSSATVNASIPITINANGAESNGVELATDWRASERLRLRSSFSYTQSELTADVPSLIRTITPPGFSSAFEDGLDGDRLPGSPETQFSMFANYTIPMAGSNELRLNAGYAWQSDVLSRAGGRGSSLTLDSYGIANLSAVYQSDTWSVSGYVDNVFDEFAETGVQSTRLSNQIVLDTSVRSYLTQVLPPRTVGVRFTYKF</sequence>
<evidence type="ECO:0000256" key="10">
    <source>
        <dbReference type="ARBA" id="ARBA00023237"/>
    </source>
</evidence>
<evidence type="ECO:0000256" key="8">
    <source>
        <dbReference type="ARBA" id="ARBA00023077"/>
    </source>
</evidence>
<dbReference type="InterPro" id="IPR039426">
    <property type="entry name" value="TonB-dep_rcpt-like"/>
</dbReference>
<dbReference type="Pfam" id="PF07715">
    <property type="entry name" value="Plug"/>
    <property type="match status" value="1"/>
</dbReference>
<name>A0A395JPW3_9GAMM</name>
<keyword evidence="3 11" id="KW-1134">Transmembrane beta strand</keyword>
<protein>
    <submittedName>
        <fullName evidence="16">Outer membrane receptor protein involved in Fe transport</fullName>
    </submittedName>
</protein>
<evidence type="ECO:0000256" key="3">
    <source>
        <dbReference type="ARBA" id="ARBA00022452"/>
    </source>
</evidence>
<comment type="subcellular location">
    <subcellularLocation>
        <location evidence="1 11">Cell outer membrane</location>
        <topology evidence="1 11">Multi-pass membrane protein</topology>
    </subcellularLocation>
</comment>
<dbReference type="Proteomes" id="UP000253083">
    <property type="component" value="Unassembled WGS sequence"/>
</dbReference>
<evidence type="ECO:0000259" key="15">
    <source>
        <dbReference type="Pfam" id="PF07715"/>
    </source>
</evidence>
<keyword evidence="8 12" id="KW-0798">TonB box</keyword>
<evidence type="ECO:0000256" key="4">
    <source>
        <dbReference type="ARBA" id="ARBA00022496"/>
    </source>
</evidence>
<dbReference type="PROSITE" id="PS52016">
    <property type="entry name" value="TONB_DEPENDENT_REC_3"/>
    <property type="match status" value="1"/>
</dbReference>
<dbReference type="Gene3D" id="2.40.170.20">
    <property type="entry name" value="TonB-dependent receptor, beta-barrel domain"/>
    <property type="match status" value="1"/>
</dbReference>
<evidence type="ECO:0000256" key="13">
    <source>
        <dbReference type="SAM" id="SignalP"/>
    </source>
</evidence>
<comment type="caution">
    <text evidence="16">The sequence shown here is derived from an EMBL/GenBank/DDBJ whole genome shotgun (WGS) entry which is preliminary data.</text>
</comment>
<dbReference type="PANTHER" id="PTHR32552">
    <property type="entry name" value="FERRICHROME IRON RECEPTOR-RELATED"/>
    <property type="match status" value="1"/>
</dbReference>
<evidence type="ECO:0000256" key="6">
    <source>
        <dbReference type="ARBA" id="ARBA00023004"/>
    </source>
</evidence>
<evidence type="ECO:0000256" key="5">
    <source>
        <dbReference type="ARBA" id="ARBA00022692"/>
    </source>
</evidence>
<dbReference type="GO" id="GO:0006826">
    <property type="term" value="P:iron ion transport"/>
    <property type="evidence" value="ECO:0007669"/>
    <property type="project" value="UniProtKB-KW"/>
</dbReference>
<evidence type="ECO:0000256" key="2">
    <source>
        <dbReference type="ARBA" id="ARBA00022448"/>
    </source>
</evidence>
<dbReference type="PANTHER" id="PTHR32552:SF81">
    <property type="entry name" value="TONB-DEPENDENT OUTER MEMBRANE RECEPTOR"/>
    <property type="match status" value="1"/>
</dbReference>
<evidence type="ECO:0000256" key="7">
    <source>
        <dbReference type="ARBA" id="ARBA00023065"/>
    </source>
</evidence>
<dbReference type="SUPFAM" id="SSF56935">
    <property type="entry name" value="Porins"/>
    <property type="match status" value="1"/>
</dbReference>
<dbReference type="InParanoid" id="A0A395JPW3"/>
<feature type="chain" id="PRO_5017415469" evidence="13">
    <location>
        <begin position="40"/>
        <end position="826"/>
    </location>
</feature>
<gene>
    <name evidence="16" type="ORF">DFR28_1011036</name>
</gene>
<dbReference type="InterPro" id="IPR036942">
    <property type="entry name" value="Beta-barrel_TonB_sf"/>
</dbReference>
<evidence type="ECO:0000259" key="14">
    <source>
        <dbReference type="Pfam" id="PF00593"/>
    </source>
</evidence>
<dbReference type="EMBL" id="QNRT01000001">
    <property type="protein sequence ID" value="RBP53649.1"/>
    <property type="molecule type" value="Genomic_DNA"/>
</dbReference>
<dbReference type="OrthoDB" id="127311at2"/>
<keyword evidence="2 11" id="KW-0813">Transport</keyword>
<dbReference type="GO" id="GO:0009279">
    <property type="term" value="C:cell outer membrane"/>
    <property type="evidence" value="ECO:0007669"/>
    <property type="project" value="UniProtKB-SubCell"/>
</dbReference>
<feature type="signal peptide" evidence="13">
    <location>
        <begin position="1"/>
        <end position="39"/>
    </location>
</feature>
<evidence type="ECO:0000256" key="9">
    <source>
        <dbReference type="ARBA" id="ARBA00023136"/>
    </source>
</evidence>
<evidence type="ECO:0000313" key="17">
    <source>
        <dbReference type="Proteomes" id="UP000253083"/>
    </source>
</evidence>
<evidence type="ECO:0000313" key="16">
    <source>
        <dbReference type="EMBL" id="RBP53649.1"/>
    </source>
</evidence>
<dbReference type="InterPro" id="IPR012910">
    <property type="entry name" value="Plug_dom"/>
</dbReference>
<dbReference type="Pfam" id="PF00593">
    <property type="entry name" value="TonB_dep_Rec_b-barrel"/>
    <property type="match status" value="1"/>
</dbReference>
<organism evidence="16 17">
    <name type="scientific">Arenicella xantha</name>
    <dbReference type="NCBI Taxonomy" id="644221"/>
    <lineage>
        <taxon>Bacteria</taxon>
        <taxon>Pseudomonadati</taxon>
        <taxon>Pseudomonadota</taxon>
        <taxon>Gammaproteobacteria</taxon>
        <taxon>Arenicellales</taxon>
        <taxon>Arenicellaceae</taxon>
        <taxon>Arenicella</taxon>
    </lineage>
</organism>
<feature type="domain" description="TonB-dependent receptor plug" evidence="15">
    <location>
        <begin position="63"/>
        <end position="171"/>
    </location>
</feature>
<evidence type="ECO:0000256" key="11">
    <source>
        <dbReference type="PROSITE-ProRule" id="PRU01360"/>
    </source>
</evidence>
<accession>A0A395JPW3</accession>
<keyword evidence="13" id="KW-0732">Signal</keyword>
<keyword evidence="5 11" id="KW-0812">Transmembrane</keyword>
<comment type="similarity">
    <text evidence="11 12">Belongs to the TonB-dependent receptor family.</text>
</comment>
<dbReference type="AlphaFoldDB" id="A0A395JPW3"/>
<evidence type="ECO:0000256" key="1">
    <source>
        <dbReference type="ARBA" id="ARBA00004571"/>
    </source>
</evidence>
<keyword evidence="17" id="KW-1185">Reference proteome</keyword>